<sequence length="271" mass="30074">MKPVRVNDLLLDTLTLEGNPSSRIFVQAPYGVTTGGRELVKTSFWTAATRQGCAGQYRFCQHDDQGPWDSQDNFWQMVNPRDVGSCLVVDRQYAKPGTPFGVRQVQCFSPSANFACQKDGKSISDLVNDDKMTAAQLYEGGKFWTDTVERELVKIKVAGAASQDFATIMSKYSVNFFKKATDNMNALNMLIVEQMKEDAWKSTLLVNEAQDKFWECNELGLNPSQKEVASTEANPPNPRSRARAHPGPASKLLSQVFTPPAVEGRARPPLT</sequence>
<dbReference type="AlphaFoldDB" id="A0A8S1DF44"/>
<dbReference type="Proteomes" id="UP000494165">
    <property type="component" value="Unassembled WGS sequence"/>
</dbReference>
<name>A0A8S1DF44_9INSE</name>
<comment type="caution">
    <text evidence="2">The sequence shown here is derived from an EMBL/GenBank/DDBJ whole genome shotgun (WGS) entry which is preliminary data.</text>
</comment>
<keyword evidence="3" id="KW-1185">Reference proteome</keyword>
<accession>A0A8S1DF44</accession>
<evidence type="ECO:0000256" key="1">
    <source>
        <dbReference type="SAM" id="MobiDB-lite"/>
    </source>
</evidence>
<protein>
    <submittedName>
        <fullName evidence="2">Uncharacterized protein</fullName>
    </submittedName>
</protein>
<evidence type="ECO:0000313" key="3">
    <source>
        <dbReference type="Proteomes" id="UP000494165"/>
    </source>
</evidence>
<feature type="region of interest" description="Disordered" evidence="1">
    <location>
        <begin position="224"/>
        <end position="271"/>
    </location>
</feature>
<evidence type="ECO:0000313" key="2">
    <source>
        <dbReference type="EMBL" id="CAB3378392.1"/>
    </source>
</evidence>
<reference evidence="2 3" key="1">
    <citation type="submission" date="2020-04" db="EMBL/GenBank/DDBJ databases">
        <authorList>
            <person name="Alioto T."/>
            <person name="Alioto T."/>
            <person name="Gomez Garrido J."/>
        </authorList>
    </citation>
    <scope>NUCLEOTIDE SEQUENCE [LARGE SCALE GENOMIC DNA]</scope>
</reference>
<proteinExistence type="predicted"/>
<organism evidence="2 3">
    <name type="scientific">Cloeon dipterum</name>
    <dbReference type="NCBI Taxonomy" id="197152"/>
    <lineage>
        <taxon>Eukaryota</taxon>
        <taxon>Metazoa</taxon>
        <taxon>Ecdysozoa</taxon>
        <taxon>Arthropoda</taxon>
        <taxon>Hexapoda</taxon>
        <taxon>Insecta</taxon>
        <taxon>Pterygota</taxon>
        <taxon>Palaeoptera</taxon>
        <taxon>Ephemeroptera</taxon>
        <taxon>Pisciforma</taxon>
        <taxon>Baetidae</taxon>
        <taxon>Cloeon</taxon>
    </lineage>
</organism>
<dbReference type="EMBL" id="CADEPI010000163">
    <property type="protein sequence ID" value="CAB3378392.1"/>
    <property type="molecule type" value="Genomic_DNA"/>
</dbReference>
<gene>
    <name evidence="2" type="ORF">CLODIP_2_CD09877</name>
</gene>
<feature type="compositionally biased region" description="Polar residues" evidence="1">
    <location>
        <begin position="224"/>
        <end position="234"/>
    </location>
</feature>